<dbReference type="AlphaFoldDB" id="A0A317CEV7"/>
<protein>
    <submittedName>
        <fullName evidence="4">Nucleoside hydrolase</fullName>
    </submittedName>
</protein>
<dbReference type="Pfam" id="PF01156">
    <property type="entry name" value="IU_nuc_hydro"/>
    <property type="match status" value="1"/>
</dbReference>
<dbReference type="RefSeq" id="WP_109824321.1">
    <property type="nucleotide sequence ID" value="NZ_QGKL01000039.1"/>
</dbReference>
<evidence type="ECO:0000256" key="1">
    <source>
        <dbReference type="ARBA" id="ARBA00022801"/>
    </source>
</evidence>
<evidence type="ECO:0000313" key="5">
    <source>
        <dbReference type="Proteomes" id="UP000245506"/>
    </source>
</evidence>
<dbReference type="PANTHER" id="PTHR12304">
    <property type="entry name" value="INOSINE-URIDINE PREFERRING NUCLEOSIDE HYDROLASE"/>
    <property type="match status" value="1"/>
</dbReference>
<accession>A0A317CEV7</accession>
<dbReference type="EMBL" id="QGKL01000039">
    <property type="protein sequence ID" value="PWQ94672.1"/>
    <property type="molecule type" value="Genomic_DNA"/>
</dbReference>
<dbReference type="GO" id="GO:0008477">
    <property type="term" value="F:purine nucleosidase activity"/>
    <property type="evidence" value="ECO:0007669"/>
    <property type="project" value="TreeGrafter"/>
</dbReference>
<evidence type="ECO:0000256" key="2">
    <source>
        <dbReference type="ARBA" id="ARBA00023295"/>
    </source>
</evidence>
<dbReference type="Proteomes" id="UP000245506">
    <property type="component" value="Unassembled WGS sequence"/>
</dbReference>
<dbReference type="GO" id="GO:0005829">
    <property type="term" value="C:cytosol"/>
    <property type="evidence" value="ECO:0007669"/>
    <property type="project" value="TreeGrafter"/>
</dbReference>
<dbReference type="SUPFAM" id="SSF53590">
    <property type="entry name" value="Nucleoside hydrolase"/>
    <property type="match status" value="1"/>
</dbReference>
<dbReference type="PANTHER" id="PTHR12304:SF4">
    <property type="entry name" value="URIDINE NUCLEOSIDASE"/>
    <property type="match status" value="1"/>
</dbReference>
<sequence>MPEKIIIDTDPGIDDAMAIFFAMASPKLEILGLTTTFGNVSVDMATDNALRLVEMSGHDIPVARGVAKPMVQKGLPFPDFVHGKDGFGNVNLPAPKGEAIEPSAAEFIVQMVLENPHEVTLVAIGPLGNLALALQLEPKIASLVKNVVIMGGTVLEGGNMSPVAEANIVGDPHAADKVFTADWHVHMVGLDVTHKVVMSDQVQANIRDKNPMCGEFLYKAGRFYSDFYKASRGADGCYVHDSSAIAYVIDPSLFGVEVGPVRVATEGVALGQTILKRTGYDYAFDHWENISDSSVCMSVNAEAVMDLYESTMTANSKV</sequence>
<reference evidence="4 5" key="1">
    <citation type="submission" date="2018-05" db="EMBL/GenBank/DDBJ databases">
        <title>Leucothrix arctica sp. nov., isolated from Arctic seawater.</title>
        <authorList>
            <person name="Choi A."/>
            <person name="Baek K."/>
        </authorList>
    </citation>
    <scope>NUCLEOTIDE SEQUENCE [LARGE SCALE GENOMIC DNA]</scope>
    <source>
        <strain evidence="4 5">IMCC9719</strain>
    </source>
</reference>
<keyword evidence="1 4" id="KW-0378">Hydrolase</keyword>
<keyword evidence="2" id="KW-0326">Glycosidase</keyword>
<feature type="domain" description="Inosine/uridine-preferring nucleoside hydrolase" evidence="3">
    <location>
        <begin position="5"/>
        <end position="305"/>
    </location>
</feature>
<name>A0A317CEV7_9GAMM</name>
<comment type="caution">
    <text evidence="4">The sequence shown here is derived from an EMBL/GenBank/DDBJ whole genome shotgun (WGS) entry which is preliminary data.</text>
</comment>
<keyword evidence="5" id="KW-1185">Reference proteome</keyword>
<dbReference type="InterPro" id="IPR023186">
    <property type="entry name" value="IUNH"/>
</dbReference>
<proteinExistence type="predicted"/>
<dbReference type="InterPro" id="IPR036452">
    <property type="entry name" value="Ribo_hydro-like"/>
</dbReference>
<dbReference type="Gene3D" id="3.90.245.10">
    <property type="entry name" value="Ribonucleoside hydrolase-like"/>
    <property type="match status" value="1"/>
</dbReference>
<gene>
    <name evidence="4" type="ORF">DKT75_15375</name>
</gene>
<organism evidence="4 5">
    <name type="scientific">Leucothrix arctica</name>
    <dbReference type="NCBI Taxonomy" id="1481894"/>
    <lineage>
        <taxon>Bacteria</taxon>
        <taxon>Pseudomonadati</taxon>
        <taxon>Pseudomonadota</taxon>
        <taxon>Gammaproteobacteria</taxon>
        <taxon>Thiotrichales</taxon>
        <taxon>Thiotrichaceae</taxon>
        <taxon>Leucothrix</taxon>
    </lineage>
</organism>
<dbReference type="OrthoDB" id="9797882at2"/>
<evidence type="ECO:0000313" key="4">
    <source>
        <dbReference type="EMBL" id="PWQ94672.1"/>
    </source>
</evidence>
<dbReference type="CDD" id="cd02650">
    <property type="entry name" value="nuc_hydro_CaPnhB"/>
    <property type="match status" value="1"/>
</dbReference>
<dbReference type="InterPro" id="IPR001910">
    <property type="entry name" value="Inosine/uridine_hydrolase_dom"/>
</dbReference>
<dbReference type="GO" id="GO:0006152">
    <property type="term" value="P:purine nucleoside catabolic process"/>
    <property type="evidence" value="ECO:0007669"/>
    <property type="project" value="TreeGrafter"/>
</dbReference>
<evidence type="ECO:0000259" key="3">
    <source>
        <dbReference type="Pfam" id="PF01156"/>
    </source>
</evidence>